<comment type="caution">
    <text evidence="1">The sequence shown here is derived from an EMBL/GenBank/DDBJ whole genome shotgun (WGS) entry which is preliminary data.</text>
</comment>
<evidence type="ECO:0000313" key="2">
    <source>
        <dbReference type="Proteomes" id="UP001168821"/>
    </source>
</evidence>
<name>A0AA38MHL6_9CUCU</name>
<dbReference type="Proteomes" id="UP001168821">
    <property type="component" value="Unassembled WGS sequence"/>
</dbReference>
<organism evidence="1 2">
    <name type="scientific">Zophobas morio</name>
    <dbReference type="NCBI Taxonomy" id="2755281"/>
    <lineage>
        <taxon>Eukaryota</taxon>
        <taxon>Metazoa</taxon>
        <taxon>Ecdysozoa</taxon>
        <taxon>Arthropoda</taxon>
        <taxon>Hexapoda</taxon>
        <taxon>Insecta</taxon>
        <taxon>Pterygota</taxon>
        <taxon>Neoptera</taxon>
        <taxon>Endopterygota</taxon>
        <taxon>Coleoptera</taxon>
        <taxon>Polyphaga</taxon>
        <taxon>Cucujiformia</taxon>
        <taxon>Tenebrionidae</taxon>
        <taxon>Zophobas</taxon>
    </lineage>
</organism>
<proteinExistence type="predicted"/>
<keyword evidence="2" id="KW-1185">Reference proteome</keyword>
<dbReference type="AlphaFoldDB" id="A0AA38MHL6"/>
<evidence type="ECO:0000313" key="1">
    <source>
        <dbReference type="EMBL" id="KAJ3656079.1"/>
    </source>
</evidence>
<sequence length="220" mass="24953">MLGSSFLDAFQNLFFSLQHSFGPITATIVSLRLESSKMANNSDRTCKVCKRKANTGPICIKCGSGFHPSCAGRANFCCDFLLEEKNDGIECCEVNKDNVMLFKSLILELRKNNWLLEDKVAYLEDQLAVKDEEICQFKKTSYNPVRTVLSNNTQKHENYPLSLPQITSLSVGISDNQQYTSFSDKVLGKPEGWINSMLQVRLFPHLSQKVEVPHHRLRKN</sequence>
<reference evidence="1" key="1">
    <citation type="journal article" date="2023" name="G3 (Bethesda)">
        <title>Whole genome assemblies of Zophobas morio and Tenebrio molitor.</title>
        <authorList>
            <person name="Kaur S."/>
            <person name="Stinson S.A."/>
            <person name="diCenzo G.C."/>
        </authorList>
    </citation>
    <scope>NUCLEOTIDE SEQUENCE</scope>
    <source>
        <strain evidence="1">QUZm001</strain>
    </source>
</reference>
<gene>
    <name evidence="1" type="ORF">Zmor_015181</name>
</gene>
<accession>A0AA38MHL6</accession>
<protein>
    <submittedName>
        <fullName evidence="1">Uncharacterized protein</fullName>
    </submittedName>
</protein>
<dbReference type="EMBL" id="JALNTZ010000004">
    <property type="protein sequence ID" value="KAJ3656079.1"/>
    <property type="molecule type" value="Genomic_DNA"/>
</dbReference>